<keyword evidence="3" id="KW-0687">Ribonucleoprotein</keyword>
<dbReference type="SUPFAM" id="SSF52161">
    <property type="entry name" value="Ribosomal protein L13"/>
    <property type="match status" value="1"/>
</dbReference>
<dbReference type="STRING" id="1802668.A2831_03490"/>
<comment type="similarity">
    <text evidence="1">Belongs to the universal ribosomal protein uL13 family.</text>
</comment>
<dbReference type="Proteomes" id="UP000177507">
    <property type="component" value="Unassembled WGS sequence"/>
</dbReference>
<dbReference type="AlphaFoldDB" id="A0A1F8EXJ1"/>
<dbReference type="PIRSF" id="PIRSF002181">
    <property type="entry name" value="Ribosomal_L13"/>
    <property type="match status" value="1"/>
</dbReference>
<reference evidence="5 6" key="1">
    <citation type="journal article" date="2016" name="Nat. Commun.">
        <title>Thousands of microbial genomes shed light on interconnected biogeochemical processes in an aquifer system.</title>
        <authorList>
            <person name="Anantharaman K."/>
            <person name="Brown C.T."/>
            <person name="Hug L.A."/>
            <person name="Sharon I."/>
            <person name="Castelle C.J."/>
            <person name="Probst A.J."/>
            <person name="Thomas B.C."/>
            <person name="Singh A."/>
            <person name="Wilkins M.J."/>
            <person name="Karaoz U."/>
            <person name="Brodie E.L."/>
            <person name="Williams K.H."/>
            <person name="Hubbard S.S."/>
            <person name="Banfield J.F."/>
        </authorList>
    </citation>
    <scope>NUCLEOTIDE SEQUENCE [LARGE SCALE GENOMIC DNA]</scope>
</reference>
<protein>
    <recommendedName>
        <fullName evidence="4">50S ribosomal protein L13</fullName>
    </recommendedName>
</protein>
<name>A0A1F8EXJ1_9BACT</name>
<dbReference type="CDD" id="cd00392">
    <property type="entry name" value="Ribosomal_L13"/>
    <property type="match status" value="1"/>
</dbReference>
<proteinExistence type="inferred from homology"/>
<evidence type="ECO:0000256" key="4">
    <source>
        <dbReference type="ARBA" id="ARBA00035499"/>
    </source>
</evidence>
<dbReference type="InterPro" id="IPR036899">
    <property type="entry name" value="Ribosomal_uL13_sf"/>
</dbReference>
<dbReference type="GO" id="GO:0022625">
    <property type="term" value="C:cytosolic large ribosomal subunit"/>
    <property type="evidence" value="ECO:0007669"/>
    <property type="project" value="TreeGrafter"/>
</dbReference>
<dbReference type="GO" id="GO:0006412">
    <property type="term" value="P:translation"/>
    <property type="evidence" value="ECO:0007669"/>
    <property type="project" value="InterPro"/>
</dbReference>
<dbReference type="NCBIfam" id="TIGR01066">
    <property type="entry name" value="rplM_bact"/>
    <property type="match status" value="1"/>
</dbReference>
<organism evidence="5 6">
    <name type="scientific">Candidatus Yanofskybacteria bacterium RIFCSPHIGHO2_01_FULL_44_17</name>
    <dbReference type="NCBI Taxonomy" id="1802668"/>
    <lineage>
        <taxon>Bacteria</taxon>
        <taxon>Candidatus Yanofskyibacteriota</taxon>
    </lineage>
</organism>
<dbReference type="InterPro" id="IPR005822">
    <property type="entry name" value="Ribosomal_uL13"/>
</dbReference>
<dbReference type="EMBL" id="MGJI01000007">
    <property type="protein sequence ID" value="OGN05581.1"/>
    <property type="molecule type" value="Genomic_DNA"/>
</dbReference>
<dbReference type="PANTHER" id="PTHR11545:SF2">
    <property type="entry name" value="LARGE RIBOSOMAL SUBUNIT PROTEIN UL13M"/>
    <property type="match status" value="1"/>
</dbReference>
<evidence type="ECO:0000313" key="5">
    <source>
        <dbReference type="EMBL" id="OGN05581.1"/>
    </source>
</evidence>
<dbReference type="Gene3D" id="3.90.1180.10">
    <property type="entry name" value="Ribosomal protein L13"/>
    <property type="match status" value="1"/>
</dbReference>
<evidence type="ECO:0000256" key="3">
    <source>
        <dbReference type="ARBA" id="ARBA00023274"/>
    </source>
</evidence>
<sequence>MLHEIDATDKALGRLASNIAVILRGKTNPSYNPSVMPQEKVIVSNIGKLRFTGKKAEQKIYYHYSGYPSGMKARKLGIEFEKNPKKILLLAVYRMLAPNKLRSKIIKNLEIK</sequence>
<evidence type="ECO:0000256" key="2">
    <source>
        <dbReference type="ARBA" id="ARBA00022980"/>
    </source>
</evidence>
<keyword evidence="2 5" id="KW-0689">Ribosomal protein</keyword>
<comment type="caution">
    <text evidence="5">The sequence shown here is derived from an EMBL/GenBank/DDBJ whole genome shotgun (WGS) entry which is preliminary data.</text>
</comment>
<dbReference type="PANTHER" id="PTHR11545">
    <property type="entry name" value="RIBOSOMAL PROTEIN L13"/>
    <property type="match status" value="1"/>
</dbReference>
<dbReference type="GO" id="GO:0003735">
    <property type="term" value="F:structural constituent of ribosome"/>
    <property type="evidence" value="ECO:0007669"/>
    <property type="project" value="InterPro"/>
</dbReference>
<dbReference type="InterPro" id="IPR005823">
    <property type="entry name" value="Ribosomal_uL13_bac-type"/>
</dbReference>
<gene>
    <name evidence="5" type="ORF">A2831_03490</name>
</gene>
<dbReference type="GO" id="GO:0017148">
    <property type="term" value="P:negative regulation of translation"/>
    <property type="evidence" value="ECO:0007669"/>
    <property type="project" value="TreeGrafter"/>
</dbReference>
<dbReference type="GO" id="GO:0003729">
    <property type="term" value="F:mRNA binding"/>
    <property type="evidence" value="ECO:0007669"/>
    <property type="project" value="TreeGrafter"/>
</dbReference>
<dbReference type="Pfam" id="PF00572">
    <property type="entry name" value="Ribosomal_L13"/>
    <property type="match status" value="1"/>
</dbReference>
<accession>A0A1F8EXJ1</accession>
<evidence type="ECO:0000313" key="6">
    <source>
        <dbReference type="Proteomes" id="UP000177507"/>
    </source>
</evidence>
<evidence type="ECO:0000256" key="1">
    <source>
        <dbReference type="ARBA" id="ARBA00006227"/>
    </source>
</evidence>